<organism evidence="7 8">
    <name type="scientific">Bacillus lumedeiriae</name>
    <dbReference type="NCBI Taxonomy" id="3058829"/>
    <lineage>
        <taxon>Bacteria</taxon>
        <taxon>Bacillati</taxon>
        <taxon>Bacillota</taxon>
        <taxon>Bacilli</taxon>
        <taxon>Bacillales</taxon>
        <taxon>Bacillaceae</taxon>
        <taxon>Bacillus</taxon>
    </lineage>
</organism>
<accession>A0ABW8I6W1</accession>
<dbReference type="PANTHER" id="PTHR43124">
    <property type="entry name" value="PURINE EFFLUX PUMP PBUE"/>
    <property type="match status" value="1"/>
</dbReference>
<feature type="transmembrane region" description="Helical" evidence="6">
    <location>
        <begin position="70"/>
        <end position="86"/>
    </location>
</feature>
<dbReference type="RefSeq" id="WP_404315666.1">
    <property type="nucleotide sequence ID" value="NZ_JAUIYO010000002.1"/>
</dbReference>
<keyword evidence="3 6" id="KW-0812">Transmembrane</keyword>
<comment type="subcellular location">
    <subcellularLocation>
        <location evidence="1">Cell membrane</location>
        <topology evidence="1">Multi-pass membrane protein</topology>
    </subcellularLocation>
</comment>
<keyword evidence="5 6" id="KW-0472">Membrane</keyword>
<keyword evidence="4 6" id="KW-1133">Transmembrane helix</keyword>
<gene>
    <name evidence="7" type="ORF">QYG89_05935</name>
</gene>
<feature type="transmembrane region" description="Helical" evidence="6">
    <location>
        <begin position="321"/>
        <end position="343"/>
    </location>
</feature>
<evidence type="ECO:0000256" key="6">
    <source>
        <dbReference type="SAM" id="Phobius"/>
    </source>
</evidence>
<dbReference type="Proteomes" id="UP001619911">
    <property type="component" value="Unassembled WGS sequence"/>
</dbReference>
<proteinExistence type="predicted"/>
<feature type="transmembrane region" description="Helical" evidence="6">
    <location>
        <begin position="132"/>
        <end position="154"/>
    </location>
</feature>
<dbReference type="SUPFAM" id="SSF103473">
    <property type="entry name" value="MFS general substrate transporter"/>
    <property type="match status" value="1"/>
</dbReference>
<name>A0ABW8I6W1_9BACI</name>
<evidence type="ECO:0000256" key="1">
    <source>
        <dbReference type="ARBA" id="ARBA00004651"/>
    </source>
</evidence>
<comment type="caution">
    <text evidence="7">The sequence shown here is derived from an EMBL/GenBank/DDBJ whole genome shotgun (WGS) entry which is preliminary data.</text>
</comment>
<dbReference type="InterPro" id="IPR011701">
    <property type="entry name" value="MFS"/>
</dbReference>
<evidence type="ECO:0000256" key="3">
    <source>
        <dbReference type="ARBA" id="ARBA00022692"/>
    </source>
</evidence>
<feature type="transmembrane region" description="Helical" evidence="6">
    <location>
        <begin position="297"/>
        <end position="314"/>
    </location>
</feature>
<evidence type="ECO:0000313" key="7">
    <source>
        <dbReference type="EMBL" id="MFK2825224.1"/>
    </source>
</evidence>
<feature type="transmembrane region" description="Helical" evidence="6">
    <location>
        <begin position="349"/>
        <end position="371"/>
    </location>
</feature>
<evidence type="ECO:0000313" key="8">
    <source>
        <dbReference type="Proteomes" id="UP001619911"/>
    </source>
</evidence>
<dbReference type="PANTHER" id="PTHR43124:SF3">
    <property type="entry name" value="CHLORAMPHENICOL EFFLUX PUMP RV0191"/>
    <property type="match status" value="1"/>
</dbReference>
<feature type="transmembrane region" description="Helical" evidence="6">
    <location>
        <begin position="92"/>
        <end position="112"/>
    </location>
</feature>
<evidence type="ECO:0000256" key="4">
    <source>
        <dbReference type="ARBA" id="ARBA00022989"/>
    </source>
</evidence>
<reference evidence="7 8" key="1">
    <citation type="submission" date="2023-07" db="EMBL/GenBank/DDBJ databases">
        <title>Bacillus lucianemedeirus sp. nov, a new species isolated from an immunobiological production facility.</title>
        <authorList>
            <person name="Costa L.V."/>
            <person name="Miranda R.V.S.L."/>
            <person name="Brandao M.L.L."/>
            <person name="Reis C.M.F."/>
            <person name="Frazao A.M."/>
            <person name="Cruz F.V."/>
            <person name="Baio P.V.P."/>
            <person name="Veras J.F.C."/>
            <person name="Ramos J.N."/>
            <person name="Vieira V."/>
        </authorList>
    </citation>
    <scope>NUCLEOTIDE SEQUENCE [LARGE SCALE GENOMIC DNA]</scope>
    <source>
        <strain evidence="7 8">B190/17</strain>
    </source>
</reference>
<feature type="transmembrane region" description="Helical" evidence="6">
    <location>
        <begin position="238"/>
        <end position="259"/>
    </location>
</feature>
<dbReference type="InterPro" id="IPR036259">
    <property type="entry name" value="MFS_trans_sf"/>
</dbReference>
<feature type="transmembrane region" description="Helical" evidence="6">
    <location>
        <begin position="41"/>
        <end position="63"/>
    </location>
</feature>
<feature type="transmembrane region" description="Helical" evidence="6">
    <location>
        <begin position="160"/>
        <end position="181"/>
    </location>
</feature>
<keyword evidence="8" id="KW-1185">Reference proteome</keyword>
<evidence type="ECO:0000256" key="2">
    <source>
        <dbReference type="ARBA" id="ARBA00022475"/>
    </source>
</evidence>
<dbReference type="EMBL" id="JAUIYO010000002">
    <property type="protein sequence ID" value="MFK2825224.1"/>
    <property type="molecule type" value="Genomic_DNA"/>
</dbReference>
<sequence length="387" mass="44119">MTRAQFVFACLFLTVTSEVLLSPFYPKYFSEAFGVKGVEMTSLFIICCRFVVIIMTPVWGIVLKKWSMQQVVGCSLFMTAVFKALLSESTTFTSFFILSILLLVFQSSFYLLYPYLVGRIEQQEEKMKKTTVYVVVVHTAIIVSSVLGSVVITWDIPLKVYLVFACMDLCMLLVLLVTKLLTSPLAEKDGRTHLKVKAQLIFFYMAAIFFFHLGHHVIRPYFTLFVDDRYEVSNQMNALLYVMPSIMAIVLKCCVPIRIFKDRDILLFYIVTALSAFSLVIQASVENLWIFMISRMLYGACFYLSMVVLDIYLFRQCQEAAAYYYSWFIAVQNVALLFAPLLALTVSKAGFYTPLLCGALLLVAAVIAITIRNRPLVLYKEVKENEG</sequence>
<feature type="transmembrane region" description="Helical" evidence="6">
    <location>
        <begin position="201"/>
        <end position="218"/>
    </location>
</feature>
<evidence type="ECO:0000256" key="5">
    <source>
        <dbReference type="ARBA" id="ARBA00023136"/>
    </source>
</evidence>
<dbReference type="InterPro" id="IPR050189">
    <property type="entry name" value="MFS_Efflux_Transporters"/>
</dbReference>
<protein>
    <submittedName>
        <fullName evidence="7">MFS transporter</fullName>
    </submittedName>
</protein>
<dbReference type="Pfam" id="PF07690">
    <property type="entry name" value="MFS_1"/>
    <property type="match status" value="1"/>
</dbReference>
<keyword evidence="2" id="KW-1003">Cell membrane</keyword>
<dbReference type="Gene3D" id="1.20.1250.20">
    <property type="entry name" value="MFS general substrate transporter like domains"/>
    <property type="match status" value="2"/>
</dbReference>
<feature type="transmembrane region" description="Helical" evidence="6">
    <location>
        <begin position="266"/>
        <end position="285"/>
    </location>
</feature>